<gene>
    <name evidence="7" type="ORF">METZ01_LOCUS349006</name>
</gene>
<dbReference type="GO" id="GO:0006189">
    <property type="term" value="P:'de novo' IMP biosynthetic process"/>
    <property type="evidence" value="ECO:0007669"/>
    <property type="project" value="InterPro"/>
</dbReference>
<protein>
    <recommendedName>
        <fullName evidence="2">phosphoribosylformylglycinamidine cyclo-ligase</fullName>
        <ecNumber evidence="2">6.3.3.1</ecNumber>
    </recommendedName>
</protein>
<reference evidence="7" key="1">
    <citation type="submission" date="2018-05" db="EMBL/GenBank/DDBJ databases">
        <authorList>
            <person name="Lanie J.A."/>
            <person name="Ng W.-L."/>
            <person name="Kazmierczak K.M."/>
            <person name="Andrzejewski T.M."/>
            <person name="Davidsen T.M."/>
            <person name="Wayne K.J."/>
            <person name="Tettelin H."/>
            <person name="Glass J.I."/>
            <person name="Rusch D."/>
            <person name="Podicherti R."/>
            <person name="Tsui H.-C.T."/>
            <person name="Winkler M.E."/>
        </authorList>
    </citation>
    <scope>NUCLEOTIDE SEQUENCE</scope>
</reference>
<sequence length="227" mass="24861">MTVYKEAGVDVLSTDKLIKKIVPLCSKTNRPGKMGKIGSFGGMFDLKMCKYKDPILITSSDGIGTKTILGISENRLDGLGFDLVGMCLNDIICHGAEPLFFLDYFASSKIERSSFIKIIKSIATACKENNCLLIGGETAEMPGVYRGKDFDLAGFCVGAVERKKMLPRMDRIKPGDIILGLPSSGFHSNGYSLIRKVIKEQNISLNDKPPFKSNDKNLAVTLLRPTK</sequence>
<dbReference type="GO" id="GO:0004641">
    <property type="term" value="F:phosphoribosylformylglycinamidine cyclo-ligase activity"/>
    <property type="evidence" value="ECO:0007669"/>
    <property type="project" value="UniProtKB-EC"/>
</dbReference>
<dbReference type="InterPro" id="IPR004733">
    <property type="entry name" value="PurM_cligase"/>
</dbReference>
<accession>A0A382RG00</accession>
<dbReference type="GO" id="GO:0005524">
    <property type="term" value="F:ATP binding"/>
    <property type="evidence" value="ECO:0007669"/>
    <property type="project" value="UniProtKB-KW"/>
</dbReference>
<organism evidence="7">
    <name type="scientific">marine metagenome</name>
    <dbReference type="NCBI Taxonomy" id="408172"/>
    <lineage>
        <taxon>unclassified sequences</taxon>
        <taxon>metagenomes</taxon>
        <taxon>ecological metagenomes</taxon>
    </lineage>
</organism>
<dbReference type="PANTHER" id="PTHR10520:SF12">
    <property type="entry name" value="TRIFUNCTIONAL PURINE BIOSYNTHETIC PROTEIN ADENOSINE-3"/>
    <property type="match status" value="1"/>
</dbReference>
<evidence type="ECO:0000256" key="2">
    <source>
        <dbReference type="ARBA" id="ARBA00013047"/>
    </source>
</evidence>
<keyword evidence="3" id="KW-0436">Ligase</keyword>
<keyword evidence="4" id="KW-0547">Nucleotide-binding</keyword>
<name>A0A382RG00_9ZZZZ</name>
<evidence type="ECO:0000256" key="4">
    <source>
        <dbReference type="ARBA" id="ARBA00022741"/>
    </source>
</evidence>
<dbReference type="NCBIfam" id="TIGR00878">
    <property type="entry name" value="purM"/>
    <property type="match status" value="1"/>
</dbReference>
<dbReference type="CDD" id="cd02196">
    <property type="entry name" value="PurM"/>
    <property type="match status" value="1"/>
</dbReference>
<dbReference type="GO" id="GO:0004637">
    <property type="term" value="F:phosphoribosylamine-glycine ligase activity"/>
    <property type="evidence" value="ECO:0007669"/>
    <property type="project" value="TreeGrafter"/>
</dbReference>
<dbReference type="Gene3D" id="3.90.650.10">
    <property type="entry name" value="PurM-like C-terminal domain"/>
    <property type="match status" value="1"/>
</dbReference>
<evidence type="ECO:0000256" key="1">
    <source>
        <dbReference type="ARBA" id="ARBA00004686"/>
    </source>
</evidence>
<dbReference type="GO" id="GO:0046084">
    <property type="term" value="P:adenine biosynthetic process"/>
    <property type="evidence" value="ECO:0007669"/>
    <property type="project" value="TreeGrafter"/>
</dbReference>
<dbReference type="InterPro" id="IPR036676">
    <property type="entry name" value="PurM-like_C_sf"/>
</dbReference>
<feature type="domain" description="PurM-like N-terminal" evidence="6">
    <location>
        <begin position="56"/>
        <end position="160"/>
    </location>
</feature>
<keyword evidence="5" id="KW-0067">ATP-binding</keyword>
<proteinExistence type="predicted"/>
<dbReference type="FunFam" id="3.30.1330.10:FF:000001">
    <property type="entry name" value="Phosphoribosylformylglycinamidine cyclo-ligase"/>
    <property type="match status" value="1"/>
</dbReference>
<dbReference type="GO" id="GO:0005829">
    <property type="term" value="C:cytosol"/>
    <property type="evidence" value="ECO:0007669"/>
    <property type="project" value="TreeGrafter"/>
</dbReference>
<dbReference type="PANTHER" id="PTHR10520">
    <property type="entry name" value="TRIFUNCTIONAL PURINE BIOSYNTHETIC PROTEIN ADENOSINE-3-RELATED"/>
    <property type="match status" value="1"/>
</dbReference>
<evidence type="ECO:0000256" key="5">
    <source>
        <dbReference type="ARBA" id="ARBA00022840"/>
    </source>
</evidence>
<dbReference type="AlphaFoldDB" id="A0A382RG00"/>
<dbReference type="SUPFAM" id="SSF55326">
    <property type="entry name" value="PurM N-terminal domain-like"/>
    <property type="match status" value="1"/>
</dbReference>
<dbReference type="EC" id="6.3.3.1" evidence="2"/>
<dbReference type="Pfam" id="PF00586">
    <property type="entry name" value="AIRS"/>
    <property type="match status" value="1"/>
</dbReference>
<dbReference type="SUPFAM" id="SSF56042">
    <property type="entry name" value="PurM C-terminal domain-like"/>
    <property type="match status" value="1"/>
</dbReference>
<feature type="non-terminal residue" evidence="7">
    <location>
        <position position="227"/>
    </location>
</feature>
<dbReference type="EMBL" id="UINC01121180">
    <property type="protein sequence ID" value="SVC96152.1"/>
    <property type="molecule type" value="Genomic_DNA"/>
</dbReference>
<evidence type="ECO:0000256" key="3">
    <source>
        <dbReference type="ARBA" id="ARBA00022598"/>
    </source>
</evidence>
<evidence type="ECO:0000313" key="7">
    <source>
        <dbReference type="EMBL" id="SVC96152.1"/>
    </source>
</evidence>
<comment type="pathway">
    <text evidence="1">Purine metabolism; IMP biosynthesis via de novo pathway; 5-amino-1-(5-phospho-D-ribosyl)imidazole from N(2)-formyl-N(1)-(5-phospho-D-ribosyl)glycinamide: step 2/2.</text>
</comment>
<dbReference type="InterPro" id="IPR016188">
    <property type="entry name" value="PurM-like_N"/>
</dbReference>
<evidence type="ECO:0000259" key="6">
    <source>
        <dbReference type="Pfam" id="PF00586"/>
    </source>
</evidence>
<dbReference type="Gene3D" id="3.30.1330.10">
    <property type="entry name" value="PurM-like, N-terminal domain"/>
    <property type="match status" value="1"/>
</dbReference>
<dbReference type="InterPro" id="IPR036921">
    <property type="entry name" value="PurM-like_N_sf"/>
</dbReference>